<proteinExistence type="predicted"/>
<dbReference type="Pfam" id="PF18920">
    <property type="entry name" value="DUF5671"/>
    <property type="match status" value="1"/>
</dbReference>
<evidence type="ECO:0000313" key="3">
    <source>
        <dbReference type="EMBL" id="SVD51299.1"/>
    </source>
</evidence>
<organism evidence="3">
    <name type="scientific">marine metagenome</name>
    <dbReference type="NCBI Taxonomy" id="408172"/>
    <lineage>
        <taxon>unclassified sequences</taxon>
        <taxon>metagenomes</taxon>
        <taxon>ecological metagenomes</taxon>
    </lineage>
</organism>
<keyword evidence="1" id="KW-0472">Membrane</keyword>
<accession>A0A382VXT6</accession>
<feature type="domain" description="DUF5671" evidence="2">
    <location>
        <begin position="1"/>
        <end position="75"/>
    </location>
</feature>
<reference evidence="3" key="1">
    <citation type="submission" date="2018-05" db="EMBL/GenBank/DDBJ databases">
        <authorList>
            <person name="Lanie J.A."/>
            <person name="Ng W.-L."/>
            <person name="Kazmierczak K.M."/>
            <person name="Andrzejewski T.M."/>
            <person name="Davidsen T.M."/>
            <person name="Wayne K.J."/>
            <person name="Tettelin H."/>
            <person name="Glass J.I."/>
            <person name="Rusch D."/>
            <person name="Podicherti R."/>
            <person name="Tsui H.-C.T."/>
            <person name="Winkler M.E."/>
        </authorList>
    </citation>
    <scope>NUCLEOTIDE SEQUENCE</scope>
</reference>
<keyword evidence="1" id="KW-0812">Transmembrane</keyword>
<protein>
    <recommendedName>
        <fullName evidence="2">DUF5671 domain-containing protein</fullName>
    </recommendedName>
</protein>
<feature type="non-terminal residue" evidence="3">
    <location>
        <position position="1"/>
    </location>
</feature>
<evidence type="ECO:0000256" key="1">
    <source>
        <dbReference type="SAM" id="Phobius"/>
    </source>
</evidence>
<dbReference type="InterPro" id="IPR043728">
    <property type="entry name" value="DUF5671"/>
</dbReference>
<sequence length="79" mass="8711">VAWAAIVLLRGLLNPRLQADFELISVQIAVIIIGLPIFLWHWGRARDHFVNQAVDGVVDVGPAPIYLYLMLLGLIGPIV</sequence>
<evidence type="ECO:0000259" key="2">
    <source>
        <dbReference type="Pfam" id="PF18920"/>
    </source>
</evidence>
<dbReference type="AlphaFoldDB" id="A0A382VXT6"/>
<keyword evidence="1" id="KW-1133">Transmembrane helix</keyword>
<feature type="transmembrane region" description="Helical" evidence="1">
    <location>
        <begin position="21"/>
        <end position="40"/>
    </location>
</feature>
<feature type="non-terminal residue" evidence="3">
    <location>
        <position position="79"/>
    </location>
</feature>
<name>A0A382VXT6_9ZZZZ</name>
<gene>
    <name evidence="3" type="ORF">METZ01_LOCUS404153</name>
</gene>
<dbReference type="EMBL" id="UINC01155446">
    <property type="protein sequence ID" value="SVD51299.1"/>
    <property type="molecule type" value="Genomic_DNA"/>
</dbReference>
<feature type="transmembrane region" description="Helical" evidence="1">
    <location>
        <begin position="60"/>
        <end position="78"/>
    </location>
</feature>